<keyword evidence="3" id="KW-1185">Reference proteome</keyword>
<evidence type="ECO:0000256" key="1">
    <source>
        <dbReference type="SAM" id="MobiDB-lite"/>
    </source>
</evidence>
<sequence>MKIDRRNETSQQAELRRLEKAVRVAANRAAGHKNRPKSGANSMLRICHLNELLKLQNSPKLDAEYLMLQSHKTREQSQARHQQQAFHMASQRATETFEAAKSRRRAVAEMAAQRRQTFTSV</sequence>
<evidence type="ECO:0000313" key="2">
    <source>
        <dbReference type="EMBL" id="CAG4939357.1"/>
    </source>
</evidence>
<feature type="region of interest" description="Disordered" evidence="1">
    <location>
        <begin position="72"/>
        <end position="101"/>
    </location>
</feature>
<name>A0A8S3W3P6_PARAO</name>
<reference evidence="2" key="1">
    <citation type="submission" date="2021-04" db="EMBL/GenBank/DDBJ databases">
        <authorList>
            <person name="Tunstrom K."/>
        </authorList>
    </citation>
    <scope>NUCLEOTIDE SEQUENCE</scope>
</reference>
<accession>A0A8S3W3P6</accession>
<proteinExistence type="predicted"/>
<dbReference type="OrthoDB" id="1728974at2759"/>
<dbReference type="AlphaFoldDB" id="A0A8S3W3P6"/>
<dbReference type="Proteomes" id="UP000691718">
    <property type="component" value="Unassembled WGS sequence"/>
</dbReference>
<evidence type="ECO:0000313" key="3">
    <source>
        <dbReference type="Proteomes" id="UP000691718"/>
    </source>
</evidence>
<comment type="caution">
    <text evidence="2">The sequence shown here is derived from an EMBL/GenBank/DDBJ whole genome shotgun (WGS) entry which is preliminary data.</text>
</comment>
<protein>
    <submittedName>
        <fullName evidence="2">(apollo) hypothetical protein</fullName>
    </submittedName>
</protein>
<dbReference type="EMBL" id="CAJQZP010000117">
    <property type="protein sequence ID" value="CAG4939357.1"/>
    <property type="molecule type" value="Genomic_DNA"/>
</dbReference>
<gene>
    <name evidence="2" type="ORF">PAPOLLO_LOCUS1799</name>
</gene>
<organism evidence="2 3">
    <name type="scientific">Parnassius apollo</name>
    <name type="common">Apollo butterfly</name>
    <name type="synonym">Papilio apollo</name>
    <dbReference type="NCBI Taxonomy" id="110799"/>
    <lineage>
        <taxon>Eukaryota</taxon>
        <taxon>Metazoa</taxon>
        <taxon>Ecdysozoa</taxon>
        <taxon>Arthropoda</taxon>
        <taxon>Hexapoda</taxon>
        <taxon>Insecta</taxon>
        <taxon>Pterygota</taxon>
        <taxon>Neoptera</taxon>
        <taxon>Endopterygota</taxon>
        <taxon>Lepidoptera</taxon>
        <taxon>Glossata</taxon>
        <taxon>Ditrysia</taxon>
        <taxon>Papilionoidea</taxon>
        <taxon>Papilionidae</taxon>
        <taxon>Parnassiinae</taxon>
        <taxon>Parnassini</taxon>
        <taxon>Parnassius</taxon>
        <taxon>Parnassius</taxon>
    </lineage>
</organism>